<dbReference type="EMBL" id="JAUSUV010000025">
    <property type="protein sequence ID" value="MDQ0418970.1"/>
    <property type="molecule type" value="Genomic_DNA"/>
</dbReference>
<reference evidence="1 2" key="1">
    <citation type="submission" date="2023-07" db="EMBL/GenBank/DDBJ databases">
        <title>Genomic Encyclopedia of Type Strains, Phase IV (KMG-IV): sequencing the most valuable type-strain genomes for metagenomic binning, comparative biology and taxonomic classification.</title>
        <authorList>
            <person name="Goeker M."/>
        </authorList>
    </citation>
    <scope>NUCLEOTIDE SEQUENCE [LARGE SCALE GENOMIC DNA]</scope>
    <source>
        <strain evidence="1 2">DSM 46876</strain>
    </source>
</reference>
<dbReference type="RefSeq" id="WP_307254994.1">
    <property type="nucleotide sequence ID" value="NZ_JAUSUV010000025.1"/>
</dbReference>
<comment type="caution">
    <text evidence="1">The sequence shown here is derived from an EMBL/GenBank/DDBJ whole genome shotgun (WGS) entry which is preliminary data.</text>
</comment>
<dbReference type="AlphaFoldDB" id="A0AAJ1THD5"/>
<sequence length="216" mass="25502">MNIQEYIFEDYVICPICNEKLAFLSGSHLKYKHGYEGMREFKIEYGIPFGLAIVSHATREKMRKQGKKRSEWFKKEVMPIGLRMAKDKELIVPKESREHMGRARRGKTWRPEFIRQQRQEGWIDLRDAANKLGLAYNYARKCATDGRLQTVTKKGIRFTTEEWVEEWRAVLEKNRPHRYDGLAKAHQWKYNLISQMKEEGWLDLADAASRVGLSFS</sequence>
<dbReference type="Proteomes" id="UP001238450">
    <property type="component" value="Unassembled WGS sequence"/>
</dbReference>
<evidence type="ECO:0000313" key="1">
    <source>
        <dbReference type="EMBL" id="MDQ0418970.1"/>
    </source>
</evidence>
<proteinExistence type="predicted"/>
<keyword evidence="2" id="KW-1185">Reference proteome</keyword>
<protein>
    <submittedName>
        <fullName evidence="1">Uncharacterized protein</fullName>
    </submittedName>
</protein>
<organism evidence="1 2">
    <name type="scientific">Croceifilum oryzae</name>
    <dbReference type="NCBI Taxonomy" id="1553429"/>
    <lineage>
        <taxon>Bacteria</taxon>
        <taxon>Bacillati</taxon>
        <taxon>Bacillota</taxon>
        <taxon>Bacilli</taxon>
        <taxon>Bacillales</taxon>
        <taxon>Thermoactinomycetaceae</taxon>
        <taxon>Croceifilum</taxon>
    </lineage>
</organism>
<name>A0AAJ1THD5_9BACL</name>
<gene>
    <name evidence="1" type="ORF">J2Z48_003194</name>
</gene>
<evidence type="ECO:0000313" key="2">
    <source>
        <dbReference type="Proteomes" id="UP001238450"/>
    </source>
</evidence>
<accession>A0AAJ1THD5</accession>